<accession>A0A8F7KUS2</accession>
<evidence type="ECO:0000313" key="2">
    <source>
        <dbReference type="EMBL" id="QXV92024.1"/>
    </source>
</evidence>
<name>A0A8F7KUS2_STRRM</name>
<keyword evidence="3" id="KW-0614">Plasmid</keyword>
<dbReference type="EMBL" id="MZ502218">
    <property type="protein sequence ID" value="QXV92024.1"/>
    <property type="molecule type" value="Genomic_DNA"/>
</dbReference>
<feature type="region of interest" description="Disordered" evidence="1">
    <location>
        <begin position="1"/>
        <end position="26"/>
    </location>
</feature>
<dbReference type="EMBL" id="MZ502219">
    <property type="protein sequence ID" value="QXV92293.1"/>
    <property type="molecule type" value="Genomic_DNA"/>
</dbReference>
<proteinExistence type="predicted"/>
<dbReference type="AlphaFoldDB" id="A0A8F7KUS2"/>
<dbReference type="GeneID" id="66860654"/>
<evidence type="ECO:0000256" key="1">
    <source>
        <dbReference type="SAM" id="MobiDB-lite"/>
    </source>
</evidence>
<geneLocation type="plasmid" evidence="2">
    <name>unnamed</name>
</geneLocation>
<evidence type="ECO:0000313" key="3">
    <source>
        <dbReference type="EMBL" id="QXV92293.1"/>
    </source>
</evidence>
<dbReference type="RefSeq" id="WP_003979130.1">
    <property type="nucleotide sequence ID" value="NZ_CP025552.1"/>
</dbReference>
<sequence>MHDPTTPGPDPDSAQDPAGAQPPDGVGYAVAEEVVGRVIAWYSQRIQEERRAGAAPQRLEDLVARRRACVEDRHRLEEAGPEEVARITALYAARLKELEVPGPQ</sequence>
<gene>
    <name evidence="2" type="ORF">M4018_082180</name>
    <name evidence="3" type="ORF">R6500_082180</name>
</gene>
<organism evidence="3">
    <name type="scientific">Streptomyces rimosus</name>
    <dbReference type="NCBI Taxonomy" id="1927"/>
    <lineage>
        <taxon>Bacteria</taxon>
        <taxon>Bacillati</taxon>
        <taxon>Actinomycetota</taxon>
        <taxon>Actinomycetes</taxon>
        <taxon>Kitasatosporales</taxon>
        <taxon>Streptomycetaceae</taxon>
        <taxon>Streptomyces</taxon>
    </lineage>
</organism>
<geneLocation type="plasmid" evidence="3">
    <name>pPZG101</name>
</geneLocation>
<protein>
    <submittedName>
        <fullName evidence="3">Uncharacterized protein</fullName>
    </submittedName>
</protein>
<feature type="compositionally biased region" description="Pro residues" evidence="1">
    <location>
        <begin position="1"/>
        <end position="10"/>
    </location>
</feature>
<dbReference type="OMA" id="QEVVNWY"/>
<reference evidence="3" key="1">
    <citation type="submission" date="2021-06" db="EMBL/GenBank/DDBJ databases">
        <authorList>
            <person name="Tome M."/>
            <person name="Jakse J."/>
            <person name="Slemc L."/>
            <person name="Garcia A.R."/>
            <person name="Petkovic H."/>
        </authorList>
    </citation>
    <scope>NUCLEOTIDE SEQUENCE</scope>
    <source>
        <plasmid evidence="3">pPZG101</plasmid>
        <plasmid evidence="2">unnamed</plasmid>
    </source>
</reference>